<dbReference type="SMART" id="SM00052">
    <property type="entry name" value="EAL"/>
    <property type="match status" value="1"/>
</dbReference>
<dbReference type="Proteomes" id="UP000619260">
    <property type="component" value="Unassembled WGS sequence"/>
</dbReference>
<evidence type="ECO:0008006" key="5">
    <source>
        <dbReference type="Google" id="ProtNLM"/>
    </source>
</evidence>
<gene>
    <name evidence="3" type="ORF">Val02_25620</name>
</gene>
<dbReference type="SMART" id="SM00267">
    <property type="entry name" value="GGDEF"/>
    <property type="match status" value="1"/>
</dbReference>
<dbReference type="SUPFAM" id="SSF55073">
    <property type="entry name" value="Nucleotide cyclase"/>
    <property type="match status" value="1"/>
</dbReference>
<evidence type="ECO:0000313" key="3">
    <source>
        <dbReference type="EMBL" id="GIJ45676.1"/>
    </source>
</evidence>
<dbReference type="CDD" id="cd01948">
    <property type="entry name" value="EAL"/>
    <property type="match status" value="1"/>
</dbReference>
<organism evidence="3 4">
    <name type="scientific">Virgisporangium aliadipatigenens</name>
    <dbReference type="NCBI Taxonomy" id="741659"/>
    <lineage>
        <taxon>Bacteria</taxon>
        <taxon>Bacillati</taxon>
        <taxon>Actinomycetota</taxon>
        <taxon>Actinomycetes</taxon>
        <taxon>Micromonosporales</taxon>
        <taxon>Micromonosporaceae</taxon>
        <taxon>Virgisporangium</taxon>
    </lineage>
</organism>
<name>A0A8J3YIG4_9ACTN</name>
<evidence type="ECO:0000259" key="1">
    <source>
        <dbReference type="PROSITE" id="PS50883"/>
    </source>
</evidence>
<dbReference type="SUPFAM" id="SSF141868">
    <property type="entry name" value="EAL domain-like"/>
    <property type="match status" value="1"/>
</dbReference>
<dbReference type="InterPro" id="IPR000160">
    <property type="entry name" value="GGDEF_dom"/>
</dbReference>
<dbReference type="InterPro" id="IPR035919">
    <property type="entry name" value="EAL_sf"/>
</dbReference>
<accession>A0A8J3YIG4</accession>
<dbReference type="PANTHER" id="PTHR44757:SF2">
    <property type="entry name" value="BIOFILM ARCHITECTURE MAINTENANCE PROTEIN MBAA"/>
    <property type="match status" value="1"/>
</dbReference>
<dbReference type="AlphaFoldDB" id="A0A8J3YIG4"/>
<dbReference type="Pfam" id="PF00990">
    <property type="entry name" value="GGDEF"/>
    <property type="match status" value="1"/>
</dbReference>
<dbReference type="Gene3D" id="3.30.70.270">
    <property type="match status" value="1"/>
</dbReference>
<dbReference type="InterPro" id="IPR029787">
    <property type="entry name" value="Nucleotide_cyclase"/>
</dbReference>
<reference evidence="3" key="1">
    <citation type="submission" date="2021-01" db="EMBL/GenBank/DDBJ databases">
        <title>Whole genome shotgun sequence of Virgisporangium aliadipatigenens NBRC 105644.</title>
        <authorList>
            <person name="Komaki H."/>
            <person name="Tamura T."/>
        </authorList>
    </citation>
    <scope>NUCLEOTIDE SEQUENCE</scope>
    <source>
        <strain evidence="3">NBRC 105644</strain>
    </source>
</reference>
<feature type="domain" description="EAL" evidence="1">
    <location>
        <begin position="161"/>
        <end position="418"/>
    </location>
</feature>
<keyword evidence="4" id="KW-1185">Reference proteome</keyword>
<feature type="domain" description="GGDEF" evidence="2">
    <location>
        <begin position="20"/>
        <end position="153"/>
    </location>
</feature>
<dbReference type="CDD" id="cd01949">
    <property type="entry name" value="GGDEF"/>
    <property type="match status" value="1"/>
</dbReference>
<dbReference type="Gene3D" id="3.20.20.450">
    <property type="entry name" value="EAL domain"/>
    <property type="match status" value="1"/>
</dbReference>
<evidence type="ECO:0000259" key="2">
    <source>
        <dbReference type="PROSITE" id="PS50887"/>
    </source>
</evidence>
<dbReference type="PROSITE" id="PS50887">
    <property type="entry name" value="GGDEF"/>
    <property type="match status" value="1"/>
</dbReference>
<dbReference type="PANTHER" id="PTHR44757">
    <property type="entry name" value="DIGUANYLATE CYCLASE DGCP"/>
    <property type="match status" value="1"/>
</dbReference>
<dbReference type="NCBIfam" id="TIGR00254">
    <property type="entry name" value="GGDEF"/>
    <property type="match status" value="1"/>
</dbReference>
<evidence type="ECO:0000313" key="4">
    <source>
        <dbReference type="Proteomes" id="UP000619260"/>
    </source>
</evidence>
<proteinExistence type="predicted"/>
<dbReference type="InterPro" id="IPR052155">
    <property type="entry name" value="Biofilm_reg_signaling"/>
</dbReference>
<dbReference type="Pfam" id="PF00563">
    <property type="entry name" value="EAL"/>
    <property type="match status" value="1"/>
</dbReference>
<comment type="caution">
    <text evidence="3">The sequence shown here is derived from an EMBL/GenBank/DDBJ whole genome shotgun (WGS) entry which is preliminary data.</text>
</comment>
<dbReference type="EMBL" id="BOPF01000008">
    <property type="protein sequence ID" value="GIJ45676.1"/>
    <property type="molecule type" value="Genomic_DNA"/>
</dbReference>
<dbReference type="PROSITE" id="PS50883">
    <property type="entry name" value="EAL"/>
    <property type="match status" value="1"/>
</dbReference>
<sequence>MTGLTTWAALARMVDRRGYRPFALLVLDLNDFRLVNDALGFSAGDRLLGEVAQRLVAVPGPMRVVARLGADRYVIVLPEVADAEGARAGAQRFAAALHEPVTVDGLPVEVSAAVGVAVAPGDGADSETVLRNAERAMYDAKRRGEAVAGYLPGADLRAEGRLRLLADLRRTVTDPTDTSVGLYYQPQIDLRTGAVVGVEALLRWHHPQRGPVDPNEVIRAAEHSPVMRLLSMRVVDDAVNQFGRWGDKVADLRLSINVSMRDLLGGELIDRLVDRLTERAVPASRVQLEITESALMTDPRAVLSSLARLQRLGVGVSLDDFGTGYSSLAHLRRLPLTEVKIDRSFVHGAGSATVADTAVVRAIVGLADALGLRVVAEGVEDETTWRALVTAGCHVAQGWYGARPMPPEQLLGWLADYTGRTRVPGAE</sequence>
<dbReference type="InterPro" id="IPR001633">
    <property type="entry name" value="EAL_dom"/>
</dbReference>
<dbReference type="InterPro" id="IPR043128">
    <property type="entry name" value="Rev_trsase/Diguanyl_cyclase"/>
</dbReference>
<protein>
    <recommendedName>
        <fullName evidence="5">Diguanylate cyclase/phosphodiesterase</fullName>
    </recommendedName>
</protein>